<organism evidence="4 5">
    <name type="scientific">Streptomyces hydrogenans</name>
    <dbReference type="NCBI Taxonomy" id="1873719"/>
    <lineage>
        <taxon>Bacteria</taxon>
        <taxon>Bacillati</taxon>
        <taxon>Actinomycetota</taxon>
        <taxon>Actinomycetes</taxon>
        <taxon>Kitasatosporales</taxon>
        <taxon>Streptomycetaceae</taxon>
        <taxon>Streptomyces</taxon>
    </lineage>
</organism>
<evidence type="ECO:0000313" key="4">
    <source>
        <dbReference type="EMBL" id="GHI27562.1"/>
    </source>
</evidence>
<evidence type="ECO:0000256" key="1">
    <source>
        <dbReference type="ARBA" id="ARBA00006484"/>
    </source>
</evidence>
<keyword evidence="5" id="KW-1185">Reference proteome</keyword>
<reference evidence="4" key="1">
    <citation type="submission" date="2024-05" db="EMBL/GenBank/DDBJ databases">
        <title>Whole genome shotgun sequence of Streptomyces hydrogenans NBRC 13475.</title>
        <authorList>
            <person name="Komaki H."/>
            <person name="Tamura T."/>
        </authorList>
    </citation>
    <scope>NUCLEOTIDE SEQUENCE</scope>
    <source>
        <strain evidence="4">NBRC 13475</strain>
    </source>
</reference>
<comment type="caution">
    <text evidence="4">The sequence shown here is derived from an EMBL/GenBank/DDBJ whole genome shotgun (WGS) entry which is preliminary data.</text>
</comment>
<dbReference type="Pfam" id="PF00106">
    <property type="entry name" value="adh_short"/>
    <property type="match status" value="1"/>
</dbReference>
<dbReference type="InterPro" id="IPR036291">
    <property type="entry name" value="NAD(P)-bd_dom_sf"/>
</dbReference>
<dbReference type="InterPro" id="IPR020904">
    <property type="entry name" value="Sc_DH/Rdtase_CS"/>
</dbReference>
<sequence>MDSTALITGASSGLGAEFAEQLAARGHDVVLVARSGDRLAALAERLTAVHGVRAHVLVQDLAVPDAARRVAEELGARGLVVDLLVNNAGFGTCGRFEEISGARDHDQLMVNVVALVDLTHELLPGMLERGRGAVLNVASNAGFQPSPYFAVYGASKSFVLNFGLALRQECRGRGIRVLTLCPGPVETAFFEAIGTREAAVTGSMTTPEPVVRAALRALDRDRGYLAPGFGNALGAHLTPRRPRTLVAALAERVTRKVLTPSAPAATGEYAA</sequence>
<dbReference type="EMBL" id="BNDW01000117">
    <property type="protein sequence ID" value="GHI27562.1"/>
    <property type="molecule type" value="Genomic_DNA"/>
</dbReference>
<dbReference type="RefSeq" id="WP_190224014.1">
    <property type="nucleotide sequence ID" value="NZ_BNBS01000046.1"/>
</dbReference>
<dbReference type="PROSITE" id="PS00061">
    <property type="entry name" value="ADH_SHORT"/>
    <property type="match status" value="1"/>
</dbReference>
<dbReference type="Gene3D" id="3.40.50.720">
    <property type="entry name" value="NAD(P)-binding Rossmann-like Domain"/>
    <property type="match status" value="1"/>
</dbReference>
<dbReference type="PIRSF" id="PIRSF000126">
    <property type="entry name" value="11-beta-HSD1"/>
    <property type="match status" value="1"/>
</dbReference>
<dbReference type="PRINTS" id="PR00081">
    <property type="entry name" value="GDHRDH"/>
</dbReference>
<comment type="similarity">
    <text evidence="1 3">Belongs to the short-chain dehydrogenases/reductases (SDR) family.</text>
</comment>
<dbReference type="PANTHER" id="PTHR44196:SF2">
    <property type="entry name" value="SHORT-CHAIN DEHYDROGENASE-RELATED"/>
    <property type="match status" value="1"/>
</dbReference>
<keyword evidence="2" id="KW-0560">Oxidoreductase</keyword>
<dbReference type="SUPFAM" id="SSF51735">
    <property type="entry name" value="NAD(P)-binding Rossmann-fold domains"/>
    <property type="match status" value="1"/>
</dbReference>
<dbReference type="PRINTS" id="PR00080">
    <property type="entry name" value="SDRFAMILY"/>
</dbReference>
<dbReference type="InterPro" id="IPR002347">
    <property type="entry name" value="SDR_fam"/>
</dbReference>
<dbReference type="Proteomes" id="UP001052739">
    <property type="component" value="Unassembled WGS sequence"/>
</dbReference>
<proteinExistence type="inferred from homology"/>
<evidence type="ECO:0000256" key="3">
    <source>
        <dbReference type="RuleBase" id="RU000363"/>
    </source>
</evidence>
<name>A0ABQ3PRB7_9ACTN</name>
<accession>A0ABQ3PRB7</accession>
<evidence type="ECO:0000313" key="5">
    <source>
        <dbReference type="Proteomes" id="UP001052739"/>
    </source>
</evidence>
<dbReference type="PANTHER" id="PTHR44196">
    <property type="entry name" value="DEHYDROGENASE/REDUCTASE SDR FAMILY MEMBER 7B"/>
    <property type="match status" value="1"/>
</dbReference>
<evidence type="ECO:0000256" key="2">
    <source>
        <dbReference type="ARBA" id="ARBA00023002"/>
    </source>
</evidence>
<protein>
    <submittedName>
        <fullName evidence="4">Short-chain dehydrogenase</fullName>
    </submittedName>
</protein>
<gene>
    <name evidence="4" type="ORF">Shyd_89330</name>
</gene>